<proteinExistence type="predicted"/>
<evidence type="ECO:0000313" key="3">
    <source>
        <dbReference type="EMBL" id="MCV2366627.1"/>
    </source>
</evidence>
<evidence type="ECO:0000259" key="2">
    <source>
        <dbReference type="Pfam" id="PF07589"/>
    </source>
</evidence>
<organism evidence="3 4">
    <name type="scientific">Roseateles oligotrophus</name>
    <dbReference type="NCBI Taxonomy" id="1769250"/>
    <lineage>
        <taxon>Bacteria</taxon>
        <taxon>Pseudomonadati</taxon>
        <taxon>Pseudomonadota</taxon>
        <taxon>Betaproteobacteria</taxon>
        <taxon>Burkholderiales</taxon>
        <taxon>Sphaerotilaceae</taxon>
        <taxon>Roseateles</taxon>
    </lineage>
</organism>
<dbReference type="RefSeq" id="WP_263569265.1">
    <property type="nucleotide sequence ID" value="NZ_JAJIRN010000001.1"/>
</dbReference>
<comment type="caution">
    <text evidence="3">The sequence shown here is derived from an EMBL/GenBank/DDBJ whole genome shotgun (WGS) entry which is preliminary data.</text>
</comment>
<keyword evidence="4" id="KW-1185">Reference proteome</keyword>
<dbReference type="NCBIfam" id="TIGR02595">
    <property type="entry name" value="PEP_CTERM"/>
    <property type="match status" value="1"/>
</dbReference>
<feature type="domain" description="Ice-binding protein C-terminal" evidence="2">
    <location>
        <begin position="180"/>
        <end position="203"/>
    </location>
</feature>
<dbReference type="Pfam" id="PF07589">
    <property type="entry name" value="PEP-CTERM"/>
    <property type="match status" value="1"/>
</dbReference>
<dbReference type="InterPro" id="IPR013424">
    <property type="entry name" value="Ice-binding_C"/>
</dbReference>
<reference evidence="3 4" key="1">
    <citation type="submission" date="2021-11" db="EMBL/GenBank/DDBJ databases">
        <authorList>
            <person name="Liang Q."/>
            <person name="Mou H."/>
            <person name="Liu Z."/>
        </authorList>
    </citation>
    <scope>NUCLEOTIDE SEQUENCE [LARGE SCALE GENOMIC DNA]</scope>
    <source>
        <strain evidence="3 4">CHU3</strain>
    </source>
</reference>
<feature type="signal peptide" evidence="1">
    <location>
        <begin position="1"/>
        <end position="26"/>
    </location>
</feature>
<name>A0ABT2Y8K8_9BURK</name>
<dbReference type="Proteomes" id="UP001209701">
    <property type="component" value="Unassembled WGS sequence"/>
</dbReference>
<evidence type="ECO:0000313" key="4">
    <source>
        <dbReference type="Proteomes" id="UP001209701"/>
    </source>
</evidence>
<dbReference type="EMBL" id="JAJIRN010000001">
    <property type="protein sequence ID" value="MCV2366627.1"/>
    <property type="molecule type" value="Genomic_DNA"/>
</dbReference>
<sequence length="219" mass="22679">MKFEIQGHLKIPVLLLLSGLATHVHASGTVVLDSFGPGDAVEGWPTQLYQDGSGRQDVAIPFTLSVATSIESILTSIDGLGGVTVGIMAKQGAVPSASAWLYSSHLDNPVANSMLTPGAWTLAAGNYWLAAIADNGFSGSWQSGTDVPTVNWAYTSNAGAWQEVTSQFIGLPAARITVSAVPEPASYALMLAGGLLIATALRRQNRKAVGAPLNSCTQG</sequence>
<evidence type="ECO:0000256" key="1">
    <source>
        <dbReference type="SAM" id="SignalP"/>
    </source>
</evidence>
<feature type="chain" id="PRO_5045327425" evidence="1">
    <location>
        <begin position="27"/>
        <end position="219"/>
    </location>
</feature>
<protein>
    <submittedName>
        <fullName evidence="3">PEP-CTERM sorting domain-containing protein</fullName>
    </submittedName>
</protein>
<accession>A0ABT2Y8K8</accession>
<gene>
    <name evidence="3" type="ORF">LNV07_00735</name>
</gene>
<keyword evidence="1" id="KW-0732">Signal</keyword>